<sequence>MSETHCNESDTNTLSTLSESFNNSILEKIRSSTATCTFVVQAEQDVSSLREAFTSGRIDRNMHRPSTVDKDICPDAVLEAMLAHAIGGNDDNEHTPRRYVACAIATAGQDNNFEQLIDLANTWVRYLFWPFKANTAYPRNLHSEMTEVATPTLRETLDSIEGARPVVKGRDGYRCIVTRFIDRNKAPPDSDEVRTTVEAAHIFKRAVAAGKRTEKSLAEYATWDILRHLIGLSEEQVAELDTNIDYVYNGITLDQTLHSAFDGFEWSLRPDPDHLNRYYFDYFTRKPPSAAYGRNIEVISFEGCPAEVRPSRKLIQFHYSLAKVLHASGAGRVIESMLKRFFEGGRKWVTHECMSADDLELYLSTERMSLMSL</sequence>
<dbReference type="Pfam" id="PF13391">
    <property type="entry name" value="HNH_2"/>
    <property type="match status" value="1"/>
</dbReference>
<evidence type="ECO:0000313" key="2">
    <source>
        <dbReference type="EMBL" id="KAK0460100.1"/>
    </source>
</evidence>
<keyword evidence="3" id="KW-1185">Reference proteome</keyword>
<accession>A0AA39N7A8</accession>
<dbReference type="Proteomes" id="UP001175211">
    <property type="component" value="Unassembled WGS sequence"/>
</dbReference>
<dbReference type="RefSeq" id="XP_060332226.1">
    <property type="nucleotide sequence ID" value="XM_060477236.1"/>
</dbReference>
<evidence type="ECO:0000259" key="1">
    <source>
        <dbReference type="Pfam" id="PF13391"/>
    </source>
</evidence>
<evidence type="ECO:0000313" key="3">
    <source>
        <dbReference type="Proteomes" id="UP001175211"/>
    </source>
</evidence>
<protein>
    <recommendedName>
        <fullName evidence="1">HNH nuclease domain-containing protein</fullName>
    </recommendedName>
</protein>
<feature type="domain" description="HNH nuclease" evidence="1">
    <location>
        <begin position="175"/>
        <end position="268"/>
    </location>
</feature>
<dbReference type="EMBL" id="JAUEPS010000013">
    <property type="protein sequence ID" value="KAK0460100.1"/>
    <property type="molecule type" value="Genomic_DNA"/>
</dbReference>
<dbReference type="AlphaFoldDB" id="A0AA39N7A8"/>
<dbReference type="GeneID" id="85360784"/>
<reference evidence="2" key="1">
    <citation type="submission" date="2023-06" db="EMBL/GenBank/DDBJ databases">
        <authorList>
            <consortium name="Lawrence Berkeley National Laboratory"/>
            <person name="Ahrendt S."/>
            <person name="Sahu N."/>
            <person name="Indic B."/>
            <person name="Wong-Bajracharya J."/>
            <person name="Merenyi Z."/>
            <person name="Ke H.-M."/>
            <person name="Monk M."/>
            <person name="Kocsube S."/>
            <person name="Drula E."/>
            <person name="Lipzen A."/>
            <person name="Balint B."/>
            <person name="Henrissat B."/>
            <person name="Andreopoulos B."/>
            <person name="Martin F.M."/>
            <person name="Harder C.B."/>
            <person name="Rigling D."/>
            <person name="Ford K.L."/>
            <person name="Foster G.D."/>
            <person name="Pangilinan J."/>
            <person name="Papanicolaou A."/>
            <person name="Barry K."/>
            <person name="LaButti K."/>
            <person name="Viragh M."/>
            <person name="Koriabine M."/>
            <person name="Yan M."/>
            <person name="Riley R."/>
            <person name="Champramary S."/>
            <person name="Plett K.L."/>
            <person name="Tsai I.J."/>
            <person name="Slot J."/>
            <person name="Sipos G."/>
            <person name="Plett J."/>
            <person name="Nagy L.G."/>
            <person name="Grigoriev I.V."/>
        </authorList>
    </citation>
    <scope>NUCLEOTIDE SEQUENCE</scope>
    <source>
        <strain evidence="2">CCBAS 213</strain>
    </source>
</reference>
<organism evidence="2 3">
    <name type="scientific">Armillaria tabescens</name>
    <name type="common">Ringless honey mushroom</name>
    <name type="synonym">Agaricus tabescens</name>
    <dbReference type="NCBI Taxonomy" id="1929756"/>
    <lineage>
        <taxon>Eukaryota</taxon>
        <taxon>Fungi</taxon>
        <taxon>Dikarya</taxon>
        <taxon>Basidiomycota</taxon>
        <taxon>Agaricomycotina</taxon>
        <taxon>Agaricomycetes</taxon>
        <taxon>Agaricomycetidae</taxon>
        <taxon>Agaricales</taxon>
        <taxon>Marasmiineae</taxon>
        <taxon>Physalacriaceae</taxon>
        <taxon>Desarmillaria</taxon>
    </lineage>
</organism>
<comment type="caution">
    <text evidence="2">The sequence shown here is derived from an EMBL/GenBank/DDBJ whole genome shotgun (WGS) entry which is preliminary data.</text>
</comment>
<proteinExistence type="predicted"/>
<dbReference type="InterPro" id="IPR003615">
    <property type="entry name" value="HNH_nuc"/>
</dbReference>
<gene>
    <name evidence="2" type="ORF">EV420DRAFT_1641436</name>
</gene>
<name>A0AA39N7A8_ARMTA</name>